<name>W4VKY0_9BACI</name>
<comment type="caution">
    <text evidence="6">The sequence shown here is derived from an EMBL/GenBank/DDBJ whole genome shotgun (WGS) entry which is preliminary data.</text>
</comment>
<organism evidence="6 7">
    <name type="scientific">Gracilibacillus boraciitolerans JCM 21714</name>
    <dbReference type="NCBI Taxonomy" id="1298598"/>
    <lineage>
        <taxon>Bacteria</taxon>
        <taxon>Bacillati</taxon>
        <taxon>Bacillota</taxon>
        <taxon>Bacilli</taxon>
        <taxon>Bacillales</taxon>
        <taxon>Bacillaceae</taxon>
        <taxon>Gracilibacillus</taxon>
    </lineage>
</organism>
<keyword evidence="3" id="KW-0061">Asparagine biosynthesis</keyword>
<feature type="domain" description="Asparagine synthetase" evidence="5">
    <location>
        <begin position="25"/>
        <end position="210"/>
    </location>
</feature>
<accession>W4VKY0</accession>
<evidence type="ECO:0000256" key="4">
    <source>
        <dbReference type="ARBA" id="ARBA00048741"/>
    </source>
</evidence>
<dbReference type="AlphaFoldDB" id="W4VKY0"/>
<dbReference type="EC" id="6.3.5.4" evidence="2"/>
<dbReference type="SUPFAM" id="SSF52402">
    <property type="entry name" value="Adenine nucleotide alpha hydrolases-like"/>
    <property type="match status" value="1"/>
</dbReference>
<evidence type="ECO:0000256" key="2">
    <source>
        <dbReference type="ARBA" id="ARBA00012737"/>
    </source>
</evidence>
<dbReference type="InterPro" id="IPR051786">
    <property type="entry name" value="ASN_synthetase/amidase"/>
</dbReference>
<evidence type="ECO:0000259" key="5">
    <source>
        <dbReference type="Pfam" id="PF00733"/>
    </source>
</evidence>
<gene>
    <name evidence="6" type="ORF">JCM21714_3171</name>
</gene>
<dbReference type="Gene3D" id="3.40.50.620">
    <property type="entry name" value="HUPs"/>
    <property type="match status" value="1"/>
</dbReference>
<keyword evidence="7" id="KW-1185">Reference proteome</keyword>
<dbReference type="EMBL" id="BAVS01000018">
    <property type="protein sequence ID" value="GAE94040.1"/>
    <property type="molecule type" value="Genomic_DNA"/>
</dbReference>
<dbReference type="Pfam" id="PF00733">
    <property type="entry name" value="Asn_synthase"/>
    <property type="match status" value="1"/>
</dbReference>
<reference evidence="6 7" key="1">
    <citation type="journal article" date="2014" name="Genome Announc.">
        <title>Draft Genome Sequence of the Boron-Tolerant and Moderately Halotolerant Bacterium Gracilibacillus boraciitolerans JCM 21714T.</title>
        <authorList>
            <person name="Ahmed I."/>
            <person name="Oshima K."/>
            <person name="Suda W."/>
            <person name="Kitamura K."/>
            <person name="Iida T."/>
            <person name="Ohmori Y."/>
            <person name="Fujiwara T."/>
            <person name="Hattori M."/>
            <person name="Ohkuma M."/>
        </authorList>
    </citation>
    <scope>NUCLEOTIDE SEQUENCE [LARGE SCALE GENOMIC DNA]</scope>
    <source>
        <strain evidence="6 7">JCM 21714</strain>
    </source>
</reference>
<keyword evidence="3" id="KW-0028">Amino-acid biosynthesis</keyword>
<proteinExistence type="predicted"/>
<dbReference type="GO" id="GO:0006529">
    <property type="term" value="P:asparagine biosynthetic process"/>
    <property type="evidence" value="ECO:0007669"/>
    <property type="project" value="UniProtKB-KW"/>
</dbReference>
<dbReference type="eggNOG" id="COG0367">
    <property type="taxonomic scope" value="Bacteria"/>
</dbReference>
<dbReference type="PANTHER" id="PTHR43284:SF1">
    <property type="entry name" value="ASPARAGINE SYNTHETASE"/>
    <property type="match status" value="1"/>
</dbReference>
<dbReference type="InterPro" id="IPR014729">
    <property type="entry name" value="Rossmann-like_a/b/a_fold"/>
</dbReference>
<evidence type="ECO:0000313" key="7">
    <source>
        <dbReference type="Proteomes" id="UP000019102"/>
    </source>
</evidence>
<evidence type="ECO:0000256" key="1">
    <source>
        <dbReference type="ARBA" id="ARBA00005187"/>
    </source>
</evidence>
<dbReference type="InterPro" id="IPR001962">
    <property type="entry name" value="Asn_synthase"/>
</dbReference>
<evidence type="ECO:0000256" key="3">
    <source>
        <dbReference type="ARBA" id="ARBA00022888"/>
    </source>
</evidence>
<dbReference type="GO" id="GO:0004066">
    <property type="term" value="F:asparagine synthase (glutamine-hydrolyzing) activity"/>
    <property type="evidence" value="ECO:0007669"/>
    <property type="project" value="UniProtKB-EC"/>
</dbReference>
<dbReference type="PANTHER" id="PTHR43284">
    <property type="entry name" value="ASPARAGINE SYNTHETASE (GLUTAMINE-HYDROLYZING)"/>
    <property type="match status" value="1"/>
</dbReference>
<dbReference type="Proteomes" id="UP000019102">
    <property type="component" value="Unassembled WGS sequence"/>
</dbReference>
<dbReference type="GO" id="GO:0005829">
    <property type="term" value="C:cytosol"/>
    <property type="evidence" value="ECO:0007669"/>
    <property type="project" value="TreeGrafter"/>
</dbReference>
<evidence type="ECO:0000313" key="6">
    <source>
        <dbReference type="EMBL" id="GAE94040.1"/>
    </source>
</evidence>
<comment type="pathway">
    <text evidence="1">Amino-acid biosynthesis; L-asparagine biosynthesis; L-asparagine from L-aspartate (L-Gln route): step 1/1.</text>
</comment>
<dbReference type="CDD" id="cd01991">
    <property type="entry name" value="Asn_synthase_B_C"/>
    <property type="match status" value="1"/>
</dbReference>
<sequence>MLPEGVRGKSFLERGTTPLRDRYVGNAKMFEEHEKNNLLQAYQQQHIYQNITAPLYDQVSQDDPVNQMQYIDIHTWLRGDILLKADKMTMAHSLELRVPFLDKEVFQTAKEIPVNLKITNGTTKYILRQAARGIVPDHVLDRKKLGFPVPIRHWLKNELNSWAKQLIQESQTDHLINKKVIWHLLDEHCIGKRDNSRKIWTVLMFMLWYQIYVEHKFDISQLQTEDKTESKLVHV</sequence>
<dbReference type="STRING" id="1298598.JCM21714_3171"/>
<comment type="catalytic activity">
    <reaction evidence="4">
        <text>L-aspartate + L-glutamine + ATP + H2O = L-asparagine + L-glutamate + AMP + diphosphate + H(+)</text>
        <dbReference type="Rhea" id="RHEA:12228"/>
        <dbReference type="ChEBI" id="CHEBI:15377"/>
        <dbReference type="ChEBI" id="CHEBI:15378"/>
        <dbReference type="ChEBI" id="CHEBI:29985"/>
        <dbReference type="ChEBI" id="CHEBI:29991"/>
        <dbReference type="ChEBI" id="CHEBI:30616"/>
        <dbReference type="ChEBI" id="CHEBI:33019"/>
        <dbReference type="ChEBI" id="CHEBI:58048"/>
        <dbReference type="ChEBI" id="CHEBI:58359"/>
        <dbReference type="ChEBI" id="CHEBI:456215"/>
        <dbReference type="EC" id="6.3.5.4"/>
    </reaction>
</comment>
<protein>
    <recommendedName>
        <fullName evidence="2">asparagine synthase (glutamine-hydrolyzing)</fullName>
        <ecNumber evidence="2">6.3.5.4</ecNumber>
    </recommendedName>
</protein>